<name>A0A0S2IXT9_LEPBO</name>
<evidence type="ECO:0000313" key="1">
    <source>
        <dbReference type="EMBL" id="ALO28421.1"/>
    </source>
</evidence>
<gene>
    <name evidence="1" type="ORF">LBBP_04307</name>
    <name evidence="2" type="ORF">LBBP_04355</name>
</gene>
<dbReference type="EMBL" id="CP012030">
    <property type="protein sequence ID" value="ALO28421.1"/>
    <property type="molecule type" value="Genomic_DNA"/>
</dbReference>
<protein>
    <submittedName>
        <fullName evidence="2">Uncharacterized protein</fullName>
    </submittedName>
</protein>
<accession>A0A0S2IXT9</accession>
<dbReference type="Proteomes" id="UP000058857">
    <property type="component" value="Chromosome 2"/>
</dbReference>
<dbReference type="AlphaFoldDB" id="A0A0S2IXT9"/>
<evidence type="ECO:0000313" key="2">
    <source>
        <dbReference type="EMBL" id="ALO28466.1"/>
    </source>
</evidence>
<dbReference type="PATRIC" id="fig|280505.15.peg.4197"/>
<sequence length="37" mass="4407">MDVDETMQSLRRFPLLRNLSHRVSLNKPKILLFFPPP</sequence>
<dbReference type="EMBL" id="CP012030">
    <property type="protein sequence ID" value="ALO28466.1"/>
    <property type="molecule type" value="Genomic_DNA"/>
</dbReference>
<evidence type="ECO:0000313" key="3">
    <source>
        <dbReference type="Proteomes" id="UP000058857"/>
    </source>
</evidence>
<proteinExistence type="predicted"/>
<reference evidence="2 3" key="1">
    <citation type="journal article" date="2015" name="PLoS Negl. Trop. Dis.">
        <title>Distribution of Plasmids in Distinct Leptospira Pathogenic Species.</title>
        <authorList>
            <person name="Wang Y."/>
            <person name="Zhuang X."/>
            <person name="Zhong Y."/>
            <person name="Zhang C."/>
            <person name="Zhang Y."/>
            <person name="Zeng L."/>
            <person name="Zhu Y."/>
            <person name="He P."/>
            <person name="Dong K."/>
            <person name="Pal U."/>
            <person name="Guo X."/>
            <person name="Qin J."/>
        </authorList>
    </citation>
    <scope>NUCLEOTIDE SEQUENCE [LARGE SCALE GENOMIC DNA]</scope>
    <source>
        <strain evidence="2 3">56604</strain>
    </source>
</reference>
<organism evidence="2">
    <name type="scientific">Leptospira borgpetersenii serovar Ballum</name>
    <dbReference type="NCBI Taxonomy" id="280505"/>
    <lineage>
        <taxon>Bacteria</taxon>
        <taxon>Pseudomonadati</taxon>
        <taxon>Spirochaetota</taxon>
        <taxon>Spirochaetia</taxon>
        <taxon>Leptospirales</taxon>
        <taxon>Leptospiraceae</taxon>
        <taxon>Leptospira</taxon>
    </lineage>
</organism>